<dbReference type="eggNOG" id="COG0654">
    <property type="taxonomic scope" value="Bacteria"/>
</dbReference>
<keyword evidence="2" id="KW-0285">Flavoprotein</keyword>
<accession>K2JMR4</accession>
<name>K2JMR4_9GAMM</name>
<dbReference type="EMBL" id="AMRI01000007">
    <property type="protein sequence ID" value="EKE75692.1"/>
    <property type="molecule type" value="Genomic_DNA"/>
</dbReference>
<dbReference type="AlphaFoldDB" id="K2JMR4"/>
<proteinExistence type="predicted"/>
<dbReference type="InterPro" id="IPR050641">
    <property type="entry name" value="RIFMO-like"/>
</dbReference>
<dbReference type="PANTHER" id="PTHR43004">
    <property type="entry name" value="TRK SYSTEM POTASSIUM UPTAKE PROTEIN"/>
    <property type="match status" value="1"/>
</dbReference>
<dbReference type="SUPFAM" id="SSF51905">
    <property type="entry name" value="FAD/NAD(P)-binding domain"/>
    <property type="match status" value="1"/>
</dbReference>
<gene>
    <name evidence="5" type="ORF">B3C1_06418</name>
</gene>
<organism evidence="5 6">
    <name type="scientific">Gallaecimonas xiamenensis 3-C-1</name>
    <dbReference type="NCBI Taxonomy" id="745411"/>
    <lineage>
        <taxon>Bacteria</taxon>
        <taxon>Pseudomonadati</taxon>
        <taxon>Pseudomonadota</taxon>
        <taxon>Gammaproteobacteria</taxon>
        <taxon>Enterobacterales</taxon>
        <taxon>Gallaecimonadaceae</taxon>
        <taxon>Gallaecimonas</taxon>
    </lineage>
</organism>
<sequence length="521" mass="55790">MMLLKFNLIKFLSDYKFIVVLILANLGETLHSQYDVIIAGAGPVGLFLATELGLAGLAVLVLERDSTNANPIKAQPLGLRGLNTPSLEALYRRGLLDAVLADAGQGLAHVKSQGGFRSAGHFARLPINAERFTPSRWPYRLAGPAFGTALTDLATLNRVLTKRALALGVSIRYCAKVQGLLQHDGGVQVQAGGETFAGQWLVGCDGGRSQVRKLAGIAFEGTEPSFTGYQLLCELADPEKLKPGFQTTPAGFYAKAGQGLVMVTEFDQGRFDRNQPIDLEYAQALLRRVSGQDVTIKALHQAHSHTDRAKLASRYCQGRVLLAGDSAHIHSPLGGQGLNTGLGDAINLGWKLAACINGWANPGLLDSYEAERRPAASQVLAWSRAQAAVMAPSPQGRALGALVKDLIDTQDGANYFIGRIWGLAHPLLGASAPDFQLSGNRLGQRLHTGRGLLLDFTHNPALHALCRPWQGRLDYLADTAQDTLGLKALLIRPDGVVAWLIEGEVDLTAAEAALVRWFGPA</sequence>
<feature type="domain" description="FAD-binding" evidence="4">
    <location>
        <begin position="34"/>
        <end position="382"/>
    </location>
</feature>
<dbReference type="InterPro" id="IPR002938">
    <property type="entry name" value="FAD-bd"/>
</dbReference>
<dbReference type="Gene3D" id="3.50.50.60">
    <property type="entry name" value="FAD/NAD(P)-binding domain"/>
    <property type="match status" value="1"/>
</dbReference>
<dbReference type="Pfam" id="PF21274">
    <property type="entry name" value="Rng_hyd_C"/>
    <property type="match status" value="1"/>
</dbReference>
<reference evidence="5 6" key="1">
    <citation type="journal article" date="2012" name="J. Bacteriol.">
        <title>Genome Sequence of Gallaecimonas xiamenensis Type Strain 3-C-1.</title>
        <authorList>
            <person name="Lai Q."/>
            <person name="Wang L."/>
            <person name="Wang W."/>
            <person name="Shao Z."/>
        </authorList>
    </citation>
    <scope>NUCLEOTIDE SEQUENCE [LARGE SCALE GENOMIC DNA]</scope>
    <source>
        <strain evidence="5 6">3-C-1</strain>
    </source>
</reference>
<dbReference type="Gene3D" id="3.30.70.2450">
    <property type="match status" value="1"/>
</dbReference>
<dbReference type="Gene3D" id="3.40.30.120">
    <property type="match status" value="1"/>
</dbReference>
<dbReference type="Pfam" id="PF01494">
    <property type="entry name" value="FAD_binding_3"/>
    <property type="match status" value="1"/>
</dbReference>
<evidence type="ECO:0000259" key="4">
    <source>
        <dbReference type="Pfam" id="PF01494"/>
    </source>
</evidence>
<evidence type="ECO:0000256" key="2">
    <source>
        <dbReference type="ARBA" id="ARBA00022630"/>
    </source>
</evidence>
<dbReference type="STRING" id="745411.B3C1_06418"/>
<comment type="cofactor">
    <cofactor evidence="1">
        <name>FAD</name>
        <dbReference type="ChEBI" id="CHEBI:57692"/>
    </cofactor>
</comment>
<dbReference type="InterPro" id="IPR036188">
    <property type="entry name" value="FAD/NAD-bd_sf"/>
</dbReference>
<evidence type="ECO:0000256" key="3">
    <source>
        <dbReference type="ARBA" id="ARBA00022827"/>
    </source>
</evidence>
<evidence type="ECO:0000256" key="1">
    <source>
        <dbReference type="ARBA" id="ARBA00001974"/>
    </source>
</evidence>
<protein>
    <submittedName>
        <fullName evidence="5">Oxygenase</fullName>
    </submittedName>
</protein>
<keyword evidence="6" id="KW-1185">Reference proteome</keyword>
<dbReference type="GO" id="GO:0016709">
    <property type="term" value="F:oxidoreductase activity, acting on paired donors, with incorporation or reduction of molecular oxygen, NAD(P)H as one donor, and incorporation of one atom of oxygen"/>
    <property type="evidence" value="ECO:0007669"/>
    <property type="project" value="UniProtKB-ARBA"/>
</dbReference>
<dbReference type="PRINTS" id="PR00420">
    <property type="entry name" value="RNGMNOXGNASE"/>
</dbReference>
<dbReference type="GO" id="GO:0071949">
    <property type="term" value="F:FAD binding"/>
    <property type="evidence" value="ECO:0007669"/>
    <property type="project" value="InterPro"/>
</dbReference>
<dbReference type="PANTHER" id="PTHR43004:SF19">
    <property type="entry name" value="BINDING MONOOXYGENASE, PUTATIVE (JCVI)-RELATED"/>
    <property type="match status" value="1"/>
</dbReference>
<evidence type="ECO:0000313" key="5">
    <source>
        <dbReference type="EMBL" id="EKE75692.1"/>
    </source>
</evidence>
<evidence type="ECO:0000313" key="6">
    <source>
        <dbReference type="Proteomes" id="UP000006755"/>
    </source>
</evidence>
<comment type="caution">
    <text evidence="5">The sequence shown here is derived from an EMBL/GenBank/DDBJ whole genome shotgun (WGS) entry which is preliminary data.</text>
</comment>
<dbReference type="Proteomes" id="UP000006755">
    <property type="component" value="Unassembled WGS sequence"/>
</dbReference>
<dbReference type="PATRIC" id="fig|745411.4.peg.1274"/>
<keyword evidence="3" id="KW-0274">FAD</keyword>